<reference evidence="2" key="1">
    <citation type="submission" date="2018-12" db="EMBL/GenBank/DDBJ databases">
        <title>Genome sequence of Microcystis aeruginosa NIES-4285.</title>
        <authorList>
            <person name="Tanabe Y."/>
        </authorList>
    </citation>
    <scope>NUCLEOTIDE SEQUENCE [LARGE SCALE GENOMIC DNA]</scope>
    <source>
        <strain evidence="2">NIES-4285</strain>
    </source>
</reference>
<dbReference type="AlphaFoldDB" id="A0A402DFV5"/>
<proteinExistence type="predicted"/>
<gene>
    <name evidence="1" type="ORF">MiAbB_03012</name>
</gene>
<accession>A0A402DFV5</accession>
<evidence type="ECO:0000313" key="1">
    <source>
        <dbReference type="EMBL" id="GCE61081.1"/>
    </source>
</evidence>
<comment type="caution">
    <text evidence="1">The sequence shown here is derived from an EMBL/GenBank/DDBJ whole genome shotgun (WGS) entry which is preliminary data.</text>
</comment>
<name>A0A402DFV5_MICAE</name>
<dbReference type="EMBL" id="BIFY01000057">
    <property type="protein sequence ID" value="GCE61081.1"/>
    <property type="molecule type" value="Genomic_DNA"/>
</dbReference>
<sequence length="54" mass="5767">MKITKIAAIKVSALVVCNVVSVVAPHDAIAPAVNVLVWGSIEICINNRKPKDEK</sequence>
<protein>
    <submittedName>
        <fullName evidence="1">Uncharacterized protein</fullName>
    </submittedName>
</protein>
<dbReference type="Proteomes" id="UP000289660">
    <property type="component" value="Unassembled WGS sequence"/>
</dbReference>
<organism evidence="1 2">
    <name type="scientific">Microcystis aeruginosa NIES-4285</name>
    <dbReference type="NCBI Taxonomy" id="2497681"/>
    <lineage>
        <taxon>Bacteria</taxon>
        <taxon>Bacillati</taxon>
        <taxon>Cyanobacteriota</taxon>
        <taxon>Cyanophyceae</taxon>
        <taxon>Oscillatoriophycideae</taxon>
        <taxon>Chroococcales</taxon>
        <taxon>Microcystaceae</taxon>
        <taxon>Microcystis</taxon>
    </lineage>
</organism>
<evidence type="ECO:0000313" key="2">
    <source>
        <dbReference type="Proteomes" id="UP000289660"/>
    </source>
</evidence>
<dbReference type="RefSeq" id="WP_154663933.1">
    <property type="nucleotide sequence ID" value="NZ_BIFY01000057.1"/>
</dbReference>